<dbReference type="InterPro" id="IPR002579">
    <property type="entry name" value="Met_Sox_Rdtase_MsrB_dom"/>
</dbReference>
<name>A0A822EBK5_9BILA</name>
<dbReference type="PROSITE" id="PS51790">
    <property type="entry name" value="MSRB"/>
    <property type="match status" value="1"/>
</dbReference>
<reference evidence="7" key="1">
    <citation type="submission" date="2021-02" db="EMBL/GenBank/DDBJ databases">
        <authorList>
            <person name="Nowell W R."/>
        </authorList>
    </citation>
    <scope>NUCLEOTIDE SEQUENCE</scope>
</reference>
<evidence type="ECO:0000256" key="2">
    <source>
        <dbReference type="ARBA" id="ARBA00023002"/>
    </source>
</evidence>
<evidence type="ECO:0000313" key="5">
    <source>
        <dbReference type="EMBL" id="CAF4960626.1"/>
    </source>
</evidence>
<dbReference type="Proteomes" id="UP000663873">
    <property type="component" value="Unassembled WGS sequence"/>
</dbReference>
<dbReference type="EMBL" id="CAJOBP010030540">
    <property type="protein sequence ID" value="CAF4657379.1"/>
    <property type="molecule type" value="Genomic_DNA"/>
</dbReference>
<evidence type="ECO:0000313" key="8">
    <source>
        <dbReference type="Proteomes" id="UP000663848"/>
    </source>
</evidence>
<keyword evidence="2" id="KW-0560">Oxidoreductase</keyword>
<evidence type="ECO:0000313" key="4">
    <source>
        <dbReference type="EMBL" id="CAF4657379.1"/>
    </source>
</evidence>
<organism evidence="7 8">
    <name type="scientific">Rotaria socialis</name>
    <dbReference type="NCBI Taxonomy" id="392032"/>
    <lineage>
        <taxon>Eukaryota</taxon>
        <taxon>Metazoa</taxon>
        <taxon>Spiralia</taxon>
        <taxon>Gnathifera</taxon>
        <taxon>Rotifera</taxon>
        <taxon>Eurotatoria</taxon>
        <taxon>Bdelloidea</taxon>
        <taxon>Philodinida</taxon>
        <taxon>Philodinidae</taxon>
        <taxon>Rotaria</taxon>
    </lineage>
</organism>
<sequence>HVFTGEGIRDANGKIIEERHCVNSASLKFSKKN</sequence>
<evidence type="ECO:0000313" key="6">
    <source>
        <dbReference type="EMBL" id="CAF4962474.1"/>
    </source>
</evidence>
<feature type="domain" description="MsrB" evidence="3">
    <location>
        <begin position="1"/>
        <end position="32"/>
    </location>
</feature>
<dbReference type="InterPro" id="IPR011057">
    <property type="entry name" value="Mss4-like_sf"/>
</dbReference>
<dbReference type="GO" id="GO:0033743">
    <property type="term" value="F:peptide-methionine (R)-S-oxide reductase activity"/>
    <property type="evidence" value="ECO:0007669"/>
    <property type="project" value="InterPro"/>
</dbReference>
<dbReference type="EMBL" id="CAJOBP010095394">
    <property type="protein sequence ID" value="CAF4960626.1"/>
    <property type="molecule type" value="Genomic_DNA"/>
</dbReference>
<feature type="non-terminal residue" evidence="7">
    <location>
        <position position="1"/>
    </location>
</feature>
<proteinExistence type="inferred from homology"/>
<evidence type="ECO:0000313" key="7">
    <source>
        <dbReference type="EMBL" id="CAF5098354.1"/>
    </source>
</evidence>
<comment type="caution">
    <text evidence="7">The sequence shown here is derived from an EMBL/GenBank/DDBJ whole genome shotgun (WGS) entry which is preliminary data.</text>
</comment>
<dbReference type="EMBL" id="CAJOBR010070593">
    <property type="protein sequence ID" value="CAF5098354.1"/>
    <property type="molecule type" value="Genomic_DNA"/>
</dbReference>
<evidence type="ECO:0000313" key="9">
    <source>
        <dbReference type="Proteomes" id="UP000663873"/>
    </source>
</evidence>
<dbReference type="Proteomes" id="UP000663848">
    <property type="component" value="Unassembled WGS sequence"/>
</dbReference>
<evidence type="ECO:0000256" key="1">
    <source>
        <dbReference type="ARBA" id="ARBA00007174"/>
    </source>
</evidence>
<comment type="similarity">
    <text evidence="1">Belongs to the MsrB Met sulfoxide reductase family.</text>
</comment>
<dbReference type="SUPFAM" id="SSF51316">
    <property type="entry name" value="Mss4-like"/>
    <property type="match status" value="1"/>
</dbReference>
<accession>A0A822EBK5</accession>
<dbReference type="AlphaFoldDB" id="A0A822EBK5"/>
<evidence type="ECO:0000259" key="3">
    <source>
        <dbReference type="PROSITE" id="PS51790"/>
    </source>
</evidence>
<protein>
    <recommendedName>
        <fullName evidence="3">MsrB domain-containing protein</fullName>
    </recommendedName>
</protein>
<keyword evidence="9" id="KW-1185">Reference proteome</keyword>
<gene>
    <name evidence="6" type="ORF">QYT958_LOCUS34412</name>
    <name evidence="7" type="ORF">QYT958_LOCUS44702</name>
    <name evidence="4" type="ORF">UJA718_LOCUS34060</name>
    <name evidence="5" type="ORF">UJA718_LOCUS48222</name>
</gene>
<dbReference type="EMBL" id="CAJOBR010024699">
    <property type="protein sequence ID" value="CAF4962474.1"/>
    <property type="molecule type" value="Genomic_DNA"/>
</dbReference>